<proteinExistence type="predicted"/>
<gene>
    <name evidence="1" type="ORF">D7V88_41340</name>
</gene>
<keyword evidence="1" id="KW-0723">Serine/threonine-protein kinase</keyword>
<accession>A0A3A8HHL2</accession>
<dbReference type="EMBL" id="RAVZ01000665">
    <property type="protein sequence ID" value="RKG66900.1"/>
    <property type="molecule type" value="Genomic_DNA"/>
</dbReference>
<reference evidence="2" key="1">
    <citation type="submission" date="2018-09" db="EMBL/GenBank/DDBJ databases">
        <authorList>
            <person name="Livingstone P.G."/>
            <person name="Whitworth D.E."/>
        </authorList>
    </citation>
    <scope>NUCLEOTIDE SEQUENCE [LARGE SCALE GENOMIC DNA]</scope>
    <source>
        <strain evidence="2">CA054A</strain>
    </source>
</reference>
<name>A0A3A8HHL2_9BACT</name>
<dbReference type="Proteomes" id="UP000268094">
    <property type="component" value="Unassembled WGS sequence"/>
</dbReference>
<evidence type="ECO:0000313" key="2">
    <source>
        <dbReference type="Proteomes" id="UP000268094"/>
    </source>
</evidence>
<keyword evidence="1" id="KW-0808">Transferase</keyword>
<dbReference type="AlphaFoldDB" id="A0A3A8HHL2"/>
<keyword evidence="2" id="KW-1185">Reference proteome</keyword>
<organism evidence="1 2">
    <name type="scientific">Corallococcus terminator</name>
    <dbReference type="NCBI Taxonomy" id="2316733"/>
    <lineage>
        <taxon>Bacteria</taxon>
        <taxon>Pseudomonadati</taxon>
        <taxon>Myxococcota</taxon>
        <taxon>Myxococcia</taxon>
        <taxon>Myxococcales</taxon>
        <taxon>Cystobacterineae</taxon>
        <taxon>Myxococcaceae</taxon>
        <taxon>Corallococcus</taxon>
    </lineage>
</organism>
<protein>
    <submittedName>
        <fullName evidence="1">Serine/threonine protein kinase</fullName>
    </submittedName>
</protein>
<comment type="caution">
    <text evidence="1">The sequence shown here is derived from an EMBL/GenBank/DDBJ whole genome shotgun (WGS) entry which is preliminary data.</text>
</comment>
<evidence type="ECO:0000313" key="1">
    <source>
        <dbReference type="EMBL" id="RKG66900.1"/>
    </source>
</evidence>
<keyword evidence="1" id="KW-0418">Kinase</keyword>
<feature type="non-terminal residue" evidence="1">
    <location>
        <position position="1"/>
    </location>
</feature>
<sequence length="79" mass="8401">DTLKALRDLHAEAQCLADAAQAHVHLCLHHGEAETRGEADEAEVVGGPVTHVATWNVRDPDGFALTPPASRFLQGPPSQ</sequence>
<dbReference type="GO" id="GO:0004674">
    <property type="term" value="F:protein serine/threonine kinase activity"/>
    <property type="evidence" value="ECO:0007669"/>
    <property type="project" value="UniProtKB-KW"/>
</dbReference>